<dbReference type="Proteomes" id="UP000001745">
    <property type="component" value="Unassembled WGS sequence"/>
</dbReference>
<keyword evidence="3" id="KW-0560">Oxidoreductase</keyword>
<evidence type="ECO:0000259" key="4">
    <source>
        <dbReference type="Pfam" id="PF13460"/>
    </source>
</evidence>
<dbReference type="PANTHER" id="PTHR47706">
    <property type="entry name" value="NMRA-LIKE FAMILY PROTEIN"/>
    <property type="match status" value="1"/>
</dbReference>
<keyword evidence="2" id="KW-0521">NADP</keyword>
<dbReference type="InterPro" id="IPR045312">
    <property type="entry name" value="PCBER-like"/>
</dbReference>
<gene>
    <name evidence="5" type="ORF">TSTA_039360</name>
</gene>
<evidence type="ECO:0000313" key="5">
    <source>
        <dbReference type="EMBL" id="EED20736.1"/>
    </source>
</evidence>
<evidence type="ECO:0000256" key="3">
    <source>
        <dbReference type="ARBA" id="ARBA00023002"/>
    </source>
</evidence>
<dbReference type="OrthoDB" id="9974981at2759"/>
<dbReference type="InterPro" id="IPR016040">
    <property type="entry name" value="NAD(P)-bd_dom"/>
</dbReference>
<accession>B8M3Z3</accession>
<evidence type="ECO:0000313" key="6">
    <source>
        <dbReference type="Proteomes" id="UP000001745"/>
    </source>
</evidence>
<dbReference type="GeneID" id="8109274"/>
<dbReference type="Gene3D" id="3.40.50.720">
    <property type="entry name" value="NAD(P)-binding Rossmann-like Domain"/>
    <property type="match status" value="1"/>
</dbReference>
<dbReference type="HOGENOM" id="CLU_044876_1_1_1"/>
<sequence length="324" mass="35494">MSLKSLTNTNEELNSAIKVTSNYITKVAIVGAGGNSGKFMTEALLRTDKHTVTAITRPDSKSKLPEGVIPKVVDYEKPETIVEALKGQDALVITLGAFALSNEVKLIVAADEAGVQWILPNEWSTYPGAHELIKDMLFYQMKISTGFWYEWSLPMPSAFGFDIINRSVTFFDDGEAKISVSTWPQVGRAVAALLGLPINAEGGRGDGSLESLNNKDVYINSFTINQTEMLESLLRVTGTKSEDWNITKVPADERLAEGLKEIQEGKHSGFAKKLYTRAFYPDGFGDFEHNEGTLNSLLGLPKEDLDEATKVAVERAGLPQWAGE</sequence>
<dbReference type="InterPro" id="IPR036291">
    <property type="entry name" value="NAD(P)-bd_dom_sf"/>
</dbReference>
<dbReference type="InParanoid" id="B8M3Z3"/>
<dbReference type="AlphaFoldDB" id="B8M3Z3"/>
<dbReference type="STRING" id="441959.B8M3Z3"/>
<name>B8M3Z3_TALSN</name>
<keyword evidence="6" id="KW-1185">Reference proteome</keyword>
<dbReference type="EMBL" id="EQ962654">
    <property type="protein sequence ID" value="EED20736.1"/>
    <property type="molecule type" value="Genomic_DNA"/>
</dbReference>
<dbReference type="GO" id="GO:0016491">
    <property type="term" value="F:oxidoreductase activity"/>
    <property type="evidence" value="ECO:0007669"/>
    <property type="project" value="UniProtKB-KW"/>
</dbReference>
<reference evidence="6" key="1">
    <citation type="journal article" date="2015" name="Genome Announc.">
        <title>Genome sequence of the AIDS-associated pathogen Penicillium marneffei (ATCC18224) and its near taxonomic relative Talaromyces stipitatus (ATCC10500).</title>
        <authorList>
            <person name="Nierman W.C."/>
            <person name="Fedorova-Abrams N.D."/>
            <person name="Andrianopoulos A."/>
        </authorList>
    </citation>
    <scope>NUCLEOTIDE SEQUENCE [LARGE SCALE GENOMIC DNA]</scope>
    <source>
        <strain evidence="6">ATCC 10500 / CBS 375.48 / QM 6759 / NRRL 1006</strain>
    </source>
</reference>
<evidence type="ECO:0000256" key="2">
    <source>
        <dbReference type="ARBA" id="ARBA00022857"/>
    </source>
</evidence>
<evidence type="ECO:0000256" key="1">
    <source>
        <dbReference type="ARBA" id="ARBA00005725"/>
    </source>
</evidence>
<dbReference type="RefSeq" id="XP_002481170.1">
    <property type="nucleotide sequence ID" value="XM_002481125.1"/>
</dbReference>
<feature type="domain" description="NAD(P)-binding" evidence="4">
    <location>
        <begin position="31"/>
        <end position="117"/>
    </location>
</feature>
<dbReference type="PhylomeDB" id="B8M3Z3"/>
<protein>
    <recommendedName>
        <fullName evidence="4">NAD(P)-binding domain-containing protein</fullName>
    </recommendedName>
</protein>
<dbReference type="OMA" id="YEWSLAC"/>
<organism evidence="5 6">
    <name type="scientific">Talaromyces stipitatus (strain ATCC 10500 / CBS 375.48 / QM 6759 / NRRL 1006)</name>
    <name type="common">Penicillium stipitatum</name>
    <dbReference type="NCBI Taxonomy" id="441959"/>
    <lineage>
        <taxon>Eukaryota</taxon>
        <taxon>Fungi</taxon>
        <taxon>Dikarya</taxon>
        <taxon>Ascomycota</taxon>
        <taxon>Pezizomycotina</taxon>
        <taxon>Eurotiomycetes</taxon>
        <taxon>Eurotiomycetidae</taxon>
        <taxon>Eurotiales</taxon>
        <taxon>Trichocomaceae</taxon>
        <taxon>Talaromyces</taxon>
        <taxon>Talaromyces sect. Talaromyces</taxon>
    </lineage>
</organism>
<dbReference type="CDD" id="cd05259">
    <property type="entry name" value="PCBER_SDR_a"/>
    <property type="match status" value="1"/>
</dbReference>
<dbReference type="VEuPathDB" id="FungiDB:TSTA_039360"/>
<proteinExistence type="inferred from homology"/>
<comment type="similarity">
    <text evidence="1">Belongs to the NmrA-type oxidoreductase family. Isoflavone reductase subfamily.</text>
</comment>
<dbReference type="SUPFAM" id="SSF51735">
    <property type="entry name" value="NAD(P)-binding Rossmann-fold domains"/>
    <property type="match status" value="1"/>
</dbReference>
<dbReference type="InterPro" id="IPR051609">
    <property type="entry name" value="NmrA/Isoflavone_reductase-like"/>
</dbReference>
<dbReference type="eggNOG" id="ENOG502QTQ8">
    <property type="taxonomic scope" value="Eukaryota"/>
</dbReference>
<dbReference type="PANTHER" id="PTHR47706:SF7">
    <property type="entry name" value="CIPA-LIKE, PUTATIVE (AFU_ORTHOLOGUE AFUA_1G01630)-RELATED"/>
    <property type="match status" value="1"/>
</dbReference>
<dbReference type="Pfam" id="PF13460">
    <property type="entry name" value="NAD_binding_10"/>
    <property type="match status" value="1"/>
</dbReference>